<protein>
    <submittedName>
        <fullName evidence="1">Uncharacterized protein</fullName>
    </submittedName>
</protein>
<dbReference type="RefSeq" id="XP_067765987.1">
    <property type="nucleotide sequence ID" value="XM_067906719.1"/>
</dbReference>
<evidence type="ECO:0000313" key="2">
    <source>
        <dbReference type="Proteomes" id="UP000018208"/>
    </source>
</evidence>
<dbReference type="EMBL" id="AUWU02000003">
    <property type="protein sequence ID" value="KAH0575214.1"/>
    <property type="molecule type" value="Genomic_DNA"/>
</dbReference>
<dbReference type="AlphaFoldDB" id="A0A9P8LVV3"/>
<name>A0A9P8LVV3_9EUKA</name>
<comment type="caution">
    <text evidence="1">The sequence shown here is derived from an EMBL/GenBank/DDBJ whole genome shotgun (WGS) entry which is preliminary data.</text>
</comment>
<dbReference type="KEGG" id="ssao:94296864"/>
<keyword evidence="2" id="KW-1185">Reference proteome</keyword>
<proteinExistence type="predicted"/>
<organism evidence="1 2">
    <name type="scientific">Spironucleus salmonicida</name>
    <dbReference type="NCBI Taxonomy" id="348837"/>
    <lineage>
        <taxon>Eukaryota</taxon>
        <taxon>Metamonada</taxon>
        <taxon>Diplomonadida</taxon>
        <taxon>Hexamitidae</taxon>
        <taxon>Hexamitinae</taxon>
        <taxon>Spironucleus</taxon>
    </lineage>
</organism>
<dbReference type="Proteomes" id="UP000018208">
    <property type="component" value="Unassembled WGS sequence"/>
</dbReference>
<dbReference type="GeneID" id="94296864"/>
<sequence length="219" mass="24690">MGRTPPVAHQAFDEAFLRVLRTRVPDLPQNASPRDAIALFHSLSKQDRQGFWPALNKILGVTGDWSTKHFSNCYQKHAYSGDIKRYHKVLIDCIAQAYHEEGPDVDQKTPRESCKKLVEGKDIFPIAVDNLVYHVVKGLRSGERQLANRVPDPKDTIVLKPLFSNHPQTQHAHQPAYYGMNDPIINQAIASLEMFQANLANSNLPSLNLFSANYSGAFW</sequence>
<evidence type="ECO:0000313" key="1">
    <source>
        <dbReference type="EMBL" id="KAH0575214.1"/>
    </source>
</evidence>
<gene>
    <name evidence="1" type="ORF">SS50377_22841</name>
</gene>
<accession>A0A9P8LVV3</accession>
<reference evidence="1 2" key="1">
    <citation type="journal article" date="2014" name="PLoS Genet.">
        <title>The Genome of Spironucleus salmonicida Highlights a Fish Pathogen Adapted to Fluctuating Environments.</title>
        <authorList>
            <person name="Xu F."/>
            <person name="Jerlstrom-Hultqvist J."/>
            <person name="Einarsson E."/>
            <person name="Astvaldsson A."/>
            <person name="Svard S.G."/>
            <person name="Andersson J.O."/>
        </authorList>
    </citation>
    <scope>NUCLEOTIDE SEQUENCE [LARGE SCALE GENOMIC DNA]</scope>
    <source>
        <strain evidence="1 2">ATCC 50377</strain>
    </source>
</reference>